<dbReference type="RefSeq" id="WP_138951518.1">
    <property type="nucleotide sequence ID" value="NZ_CP040749.1"/>
</dbReference>
<dbReference type="EMBL" id="CP040749">
    <property type="protein sequence ID" value="QCX40472.1"/>
    <property type="molecule type" value="Genomic_DNA"/>
</dbReference>
<keyword evidence="1" id="KW-0675">Receptor</keyword>
<gene>
    <name evidence="1" type="ORF">FF125_19240</name>
</gene>
<keyword evidence="2" id="KW-1185">Reference proteome</keyword>
<proteinExistence type="predicted"/>
<dbReference type="Gene3D" id="2.60.40.1120">
    <property type="entry name" value="Carboxypeptidase-like, regulatory domain"/>
    <property type="match status" value="1"/>
</dbReference>
<protein>
    <submittedName>
        <fullName evidence="1">TonB-dependent receptor</fullName>
    </submittedName>
</protein>
<dbReference type="Proteomes" id="UP000306229">
    <property type="component" value="Chromosome"/>
</dbReference>
<dbReference type="SUPFAM" id="SSF49464">
    <property type="entry name" value="Carboxypeptidase regulatory domain-like"/>
    <property type="match status" value="1"/>
</dbReference>
<dbReference type="Pfam" id="PF13620">
    <property type="entry name" value="CarboxypepD_reg"/>
    <property type="match status" value="1"/>
</dbReference>
<evidence type="ECO:0000313" key="1">
    <source>
        <dbReference type="EMBL" id="QCX40472.1"/>
    </source>
</evidence>
<sequence length="906" mass="102444">MKQTLIALLMLTGITLSAQLKLEGFVKDSLGVPLELANVVAINQATKALDSYAITNDKGRYRLNLKENVSYKLQISFIGYKTIDIILNTVDADIDRNFTLNEDNNLDEINLVYEMPITIKGDTMIYNADSFKNGTERKLEDVIKKMPGLEINDDGQIQVEGKTVTKLMVDGKNFFDGDTKLATKNIPSNAVDKVEILKNYAEVGQLSGVQDNTDNIAINIKLKQGKGNFWFGDIKAGAGIANEDSQYIFQPKLFYYSPKTSVNVIGDLNNLGEVAFTRRDYRNFTGGFRSPSSNSGTSIDLGSNDLGFLQLQNNRAKSIETKFGAVNISHSPNKALDLSGFLIYSNNETEMEQNREIQYAETANTPSSYAFTETNTKQVSDLGMAKINLKYIPNSNNELNYYAIGRLSKQRQDQYVSQLVNSNASEINEVESSSPFSLRQNLNYYYTHDENNIFSLTAQHLLQDEDPFYNAILQDDNFDGSADELGFDSTQNVYNLSQNKRVKSNQFDAALDYWHILNEKSNINVTLGSVYSNQKFDSDIFQILDDGSTLDPSTNTSLFEVGNDVDYTFSDIYLDLKYRLKVGIFTFTPGVSAHAYGTKSVQYGTTYDDSFFRFLPSFNTRMDIKKSENISLDYRMTTQFTDVTNIARGIVMGDYNSFTSGTPDLENSLRHNIRLNYFNFNLFSYTNINGSLTYSKNINQIRNEVDFNTNANVNITKPINSDFSDESVGFSGRFQRTFGKLRASLSGSLNYSKYSQIFNGNTSINENYTQTYRLGVNSNFTEAPNFDLSYSLRIADNDQGSSRTTYYTHSPSIDFDALLFKKLTFRTEFSYNLYRDENSTLNTYQFWDASLAYRKDKDSKMEYELKATNLLNATSQSQASAGTFSVSSSEYFIQPRYVTLRLVYNL</sequence>
<accession>A0A5B7U0K1</accession>
<dbReference type="AlphaFoldDB" id="A0A5B7U0K1"/>
<dbReference type="InterPro" id="IPR008969">
    <property type="entry name" value="CarboxyPept-like_regulatory"/>
</dbReference>
<dbReference type="SUPFAM" id="SSF56935">
    <property type="entry name" value="Porins"/>
    <property type="match status" value="1"/>
</dbReference>
<dbReference type="OrthoDB" id="603275at2"/>
<dbReference type="KEGG" id="fbe:FF125_19240"/>
<organism evidence="1 2">
    <name type="scientific">Aureibaculum algae</name>
    <dbReference type="NCBI Taxonomy" id="2584122"/>
    <lineage>
        <taxon>Bacteria</taxon>
        <taxon>Pseudomonadati</taxon>
        <taxon>Bacteroidota</taxon>
        <taxon>Flavobacteriia</taxon>
        <taxon>Flavobacteriales</taxon>
        <taxon>Flavobacteriaceae</taxon>
        <taxon>Aureibaculum</taxon>
    </lineage>
</organism>
<name>A0A5B7U0K1_9FLAO</name>
<reference evidence="1 2" key="1">
    <citation type="submission" date="2019-05" db="EMBL/GenBank/DDBJ databases">
        <title>Algicella ahnfeltiae gen. nov., sp. nov., a novel marine bacterium of the family Flavobacteriaceae isolated from a red alga.</title>
        <authorList>
            <person name="Nedashkovskaya O.I."/>
            <person name="Kukhlevskiy A.D."/>
            <person name="Kim S.-G."/>
            <person name="Zhukova N.V."/>
            <person name="Mikhailov V.V."/>
        </authorList>
    </citation>
    <scope>NUCLEOTIDE SEQUENCE [LARGE SCALE GENOMIC DNA]</scope>
    <source>
        <strain evidence="1 2">10Alg115</strain>
    </source>
</reference>
<evidence type="ECO:0000313" key="2">
    <source>
        <dbReference type="Proteomes" id="UP000306229"/>
    </source>
</evidence>